<dbReference type="AlphaFoldDB" id="A0A3B3SG94"/>
<dbReference type="PANTHER" id="PTHR35257">
    <property type="entry name" value="TRANSMEMBRANE PROTEIN 82"/>
    <property type="match status" value="1"/>
</dbReference>
<keyword evidence="2" id="KW-0472">Membrane</keyword>
<keyword evidence="2" id="KW-0812">Transmembrane</keyword>
<dbReference type="PANTHER" id="PTHR35257:SF1">
    <property type="entry name" value="TRANSMEMBRANE PROTEIN 82"/>
    <property type="match status" value="1"/>
</dbReference>
<dbReference type="Proteomes" id="UP000261540">
    <property type="component" value="Unplaced"/>
</dbReference>
<dbReference type="STRING" id="1676925.ENSPKIP00000029021"/>
<feature type="transmembrane region" description="Helical" evidence="2">
    <location>
        <begin position="263"/>
        <end position="282"/>
    </location>
</feature>
<dbReference type="CTD" id="388595"/>
<keyword evidence="2" id="KW-1133">Transmembrane helix</keyword>
<feature type="transmembrane region" description="Helical" evidence="2">
    <location>
        <begin position="208"/>
        <end position="228"/>
    </location>
</feature>
<dbReference type="GeneTree" id="ENSGT00500000045021"/>
<reference evidence="3" key="2">
    <citation type="submission" date="2025-09" db="UniProtKB">
        <authorList>
            <consortium name="Ensembl"/>
        </authorList>
    </citation>
    <scope>IDENTIFICATION</scope>
</reference>
<evidence type="ECO:0000313" key="3">
    <source>
        <dbReference type="Ensembl" id="ENSPKIP00000029021.1"/>
    </source>
</evidence>
<evidence type="ECO:0000256" key="2">
    <source>
        <dbReference type="SAM" id="Phobius"/>
    </source>
</evidence>
<accession>A0A3B3SG94</accession>
<feature type="transmembrane region" description="Helical" evidence="2">
    <location>
        <begin position="24"/>
        <end position="42"/>
    </location>
</feature>
<evidence type="ECO:0000256" key="1">
    <source>
        <dbReference type="SAM" id="MobiDB-lite"/>
    </source>
</evidence>
<evidence type="ECO:0000313" key="4">
    <source>
        <dbReference type="Proteomes" id="UP000261540"/>
    </source>
</evidence>
<reference evidence="3" key="1">
    <citation type="submission" date="2025-08" db="UniProtKB">
        <authorList>
            <consortium name="Ensembl"/>
        </authorList>
    </citation>
    <scope>IDENTIFICATION</scope>
</reference>
<organism evidence="3 4">
    <name type="scientific">Paramormyrops kingsleyae</name>
    <dbReference type="NCBI Taxonomy" id="1676925"/>
    <lineage>
        <taxon>Eukaryota</taxon>
        <taxon>Metazoa</taxon>
        <taxon>Chordata</taxon>
        <taxon>Craniata</taxon>
        <taxon>Vertebrata</taxon>
        <taxon>Euteleostomi</taxon>
        <taxon>Actinopterygii</taxon>
        <taxon>Neopterygii</taxon>
        <taxon>Teleostei</taxon>
        <taxon>Osteoglossocephala</taxon>
        <taxon>Osteoglossomorpha</taxon>
        <taxon>Osteoglossiformes</taxon>
        <taxon>Mormyridae</taxon>
        <taxon>Paramormyrops</taxon>
    </lineage>
</organism>
<dbReference type="InterPro" id="IPR031648">
    <property type="entry name" value="TMEM82"/>
</dbReference>
<dbReference type="OrthoDB" id="9943056at2759"/>
<dbReference type="Ensembl" id="ENSPKIT00000009812.1">
    <property type="protein sequence ID" value="ENSPKIP00000029021.1"/>
    <property type="gene ID" value="ENSPKIG00000010434.1"/>
</dbReference>
<feature type="transmembrane region" description="Helical" evidence="2">
    <location>
        <begin position="234"/>
        <end position="251"/>
    </location>
</feature>
<dbReference type="KEGG" id="pki:111853893"/>
<name>A0A3B3SG94_9TELE</name>
<protein>
    <submittedName>
        <fullName evidence="3">Transmembrane protein 82</fullName>
    </submittedName>
</protein>
<proteinExistence type="predicted"/>
<dbReference type="Pfam" id="PF15816">
    <property type="entry name" value="TMEM82"/>
    <property type="match status" value="1"/>
</dbReference>
<sequence length="345" mass="38072">MLFSLWWLPGFPAWLTFETTPLDSLLYGLVGAYGISILGSFLRTHLFLKNLSGDERSSKESQHPWSGAQGRLSETLQFWFCVGVLSLVGSRVASLVVLEFILRAALARVSVRPDLWSSSTAQFLTQCQFSLGCALTCSLHFLQEGAPHCSLNLFLAAGLSWLLANLSSRIWLHVVPLYRLHSSQRYCGLCIGLLSSGHAILPLLSRGVVLTFVTGAFAGLSIVSRDFLSSADALRFWTPLTICYTLLVVYMHDEQRRQTGPQALLQAVGVRLGGLLVLMLTVGRWVDVLHILLCFLGEAGCLLPSRDLLDAALQEVGKEVAPHRRTERPGRLQEAALKPRKDKDL</sequence>
<keyword evidence="4" id="KW-1185">Reference proteome</keyword>
<feature type="region of interest" description="Disordered" evidence="1">
    <location>
        <begin position="320"/>
        <end position="345"/>
    </location>
</feature>